<dbReference type="InterPro" id="IPR005331">
    <property type="entry name" value="Sulfotransferase"/>
</dbReference>
<dbReference type="AlphaFoldDB" id="A0A1H3G4P9"/>
<dbReference type="GO" id="GO:0008146">
    <property type="term" value="F:sulfotransferase activity"/>
    <property type="evidence" value="ECO:0007669"/>
    <property type="project" value="InterPro"/>
</dbReference>
<evidence type="ECO:0000313" key="2">
    <source>
        <dbReference type="Proteomes" id="UP000198500"/>
    </source>
</evidence>
<dbReference type="RefSeq" id="WP_175529874.1">
    <property type="nucleotide sequence ID" value="NZ_BMXH01000007.1"/>
</dbReference>
<organism evidence="1 2">
    <name type="scientific">Aidingimonas halophila</name>
    <dbReference type="NCBI Taxonomy" id="574349"/>
    <lineage>
        <taxon>Bacteria</taxon>
        <taxon>Pseudomonadati</taxon>
        <taxon>Pseudomonadota</taxon>
        <taxon>Gammaproteobacteria</taxon>
        <taxon>Oceanospirillales</taxon>
        <taxon>Halomonadaceae</taxon>
        <taxon>Aidingimonas</taxon>
    </lineage>
</organism>
<proteinExistence type="predicted"/>
<keyword evidence="2" id="KW-1185">Reference proteome</keyword>
<keyword evidence="1" id="KW-0808">Transferase</keyword>
<dbReference type="InterPro" id="IPR027417">
    <property type="entry name" value="P-loop_NTPase"/>
</dbReference>
<dbReference type="GO" id="GO:0016020">
    <property type="term" value="C:membrane"/>
    <property type="evidence" value="ECO:0007669"/>
    <property type="project" value="InterPro"/>
</dbReference>
<accession>A0A1H3G4P9</accession>
<dbReference type="Gene3D" id="3.40.50.300">
    <property type="entry name" value="P-loop containing nucleotide triphosphate hydrolases"/>
    <property type="match status" value="1"/>
</dbReference>
<name>A0A1H3G4P9_9GAMM</name>
<reference evidence="1 2" key="1">
    <citation type="submission" date="2016-10" db="EMBL/GenBank/DDBJ databases">
        <authorList>
            <person name="de Groot N.N."/>
        </authorList>
    </citation>
    <scope>NUCLEOTIDE SEQUENCE [LARGE SCALE GENOMIC DNA]</scope>
    <source>
        <strain evidence="1 2">DSM 19219</strain>
    </source>
</reference>
<protein>
    <submittedName>
        <fullName evidence="1">Sulfotransferase family protein</fullName>
    </submittedName>
</protein>
<gene>
    <name evidence="1" type="ORF">SAMN05443545_1092</name>
</gene>
<evidence type="ECO:0000313" key="1">
    <source>
        <dbReference type="EMBL" id="SDX98007.1"/>
    </source>
</evidence>
<dbReference type="Proteomes" id="UP000198500">
    <property type="component" value="Unassembled WGS sequence"/>
</dbReference>
<dbReference type="Pfam" id="PF03567">
    <property type="entry name" value="Sulfotransfer_2"/>
    <property type="match status" value="1"/>
</dbReference>
<dbReference type="EMBL" id="FNNI01000009">
    <property type="protein sequence ID" value="SDX98007.1"/>
    <property type="molecule type" value="Genomic_DNA"/>
</dbReference>
<sequence>MIISNKYRFVFVHIPKCAGTTVRAVLQVFDDRNGFYTSRVEQHEDLGRLDFVHIPLFILEQYFSSELERIKRYWTFSVLRDPYSRFPSSVSQRMKKYGPGAVHTQSIKQVKKEVDEAIAYLSNQPKKPHLLPAEYIHFQKQRDYVELNGEWVVDTLYRLDQIPKLFQDVSNRTSGELTVSDEVSGGAHANRSVVYRNNLMRSLIEPTRPATRVLTRAIPDSVRQKLRNLVYVPRDKRLRDIFESDYVIGFISDYYKEDIKLWNRLLETSNGNLDS</sequence>